<keyword evidence="1" id="KW-0732">Signal</keyword>
<dbReference type="Gene3D" id="2.60.40.3080">
    <property type="match status" value="1"/>
</dbReference>
<dbReference type="EMBL" id="JAODOP010000004">
    <property type="protein sequence ID" value="MEF3834655.1"/>
    <property type="molecule type" value="Genomic_DNA"/>
</dbReference>
<evidence type="ECO:0000259" key="2">
    <source>
        <dbReference type="Pfam" id="PF18962"/>
    </source>
</evidence>
<evidence type="ECO:0000256" key="1">
    <source>
        <dbReference type="ARBA" id="ARBA00022729"/>
    </source>
</evidence>
<keyword evidence="4" id="KW-1185">Reference proteome</keyword>
<proteinExistence type="predicted"/>
<feature type="domain" description="Secretion system C-terminal sorting" evidence="2">
    <location>
        <begin position="93"/>
        <end position="165"/>
    </location>
</feature>
<comment type="caution">
    <text evidence="3">The sequence shown here is derived from an EMBL/GenBank/DDBJ whole genome shotgun (WGS) entry which is preliminary data.</text>
</comment>
<reference evidence="3 4" key="1">
    <citation type="submission" date="2022-09" db="EMBL/GenBank/DDBJ databases">
        <title>Genome sequencing of Flavivirga sp. MEBiC05379.</title>
        <authorList>
            <person name="Oh H.-M."/>
            <person name="Kwon K.K."/>
            <person name="Park M.J."/>
            <person name="Yang S.-H."/>
        </authorList>
    </citation>
    <scope>NUCLEOTIDE SEQUENCE [LARGE SCALE GENOMIC DNA]</scope>
    <source>
        <strain evidence="3 4">MEBiC05379</strain>
    </source>
</reference>
<sequence length="167" mass="18484">MKLVLLICFICIFQQQVLSQSDYLVRSTIGRSGTSGVSENGGETFVIQESVGQSSVIGTYINNNYILRQGFIQPNVLAKITDKNIPLGLQLTVFPNPFDKQLSIAFKEKVSGKVDITVFDVSGRFITSKSYQENQLVDVKLNALPSGSYILKVIANTKQFVTKIIKK</sequence>
<dbReference type="InterPro" id="IPR026444">
    <property type="entry name" value="Secre_tail"/>
</dbReference>
<evidence type="ECO:0000313" key="3">
    <source>
        <dbReference type="EMBL" id="MEF3834655.1"/>
    </source>
</evidence>
<dbReference type="Pfam" id="PF18962">
    <property type="entry name" value="Por_Secre_tail"/>
    <property type="match status" value="1"/>
</dbReference>
<gene>
    <name evidence="3" type="ORF">N1F79_16070</name>
</gene>
<organism evidence="3 4">
    <name type="scientific">Flavivirga spongiicola</name>
    <dbReference type="NCBI Taxonomy" id="421621"/>
    <lineage>
        <taxon>Bacteria</taxon>
        <taxon>Pseudomonadati</taxon>
        <taxon>Bacteroidota</taxon>
        <taxon>Flavobacteriia</taxon>
        <taxon>Flavobacteriales</taxon>
        <taxon>Flavobacteriaceae</taxon>
        <taxon>Flavivirga</taxon>
    </lineage>
</organism>
<name>A0ABU7XVC3_9FLAO</name>
<protein>
    <submittedName>
        <fullName evidence="3">T9SS type A sorting domain-containing protein</fullName>
    </submittedName>
</protein>
<dbReference type="Proteomes" id="UP001337305">
    <property type="component" value="Unassembled WGS sequence"/>
</dbReference>
<dbReference type="RefSeq" id="WP_303306972.1">
    <property type="nucleotide sequence ID" value="NZ_JAODOP010000004.1"/>
</dbReference>
<dbReference type="NCBIfam" id="TIGR04183">
    <property type="entry name" value="Por_Secre_tail"/>
    <property type="match status" value="1"/>
</dbReference>
<accession>A0ABU7XVC3</accession>
<evidence type="ECO:0000313" key="4">
    <source>
        <dbReference type="Proteomes" id="UP001337305"/>
    </source>
</evidence>